<feature type="transmembrane region" description="Helical" evidence="1">
    <location>
        <begin position="7"/>
        <end position="29"/>
    </location>
</feature>
<dbReference type="EMBL" id="JACHZG010000001">
    <property type="protein sequence ID" value="MBB3326590.1"/>
    <property type="molecule type" value="Genomic_DNA"/>
</dbReference>
<comment type="caution">
    <text evidence="2">The sequence shown here is derived from an EMBL/GenBank/DDBJ whole genome shotgun (WGS) entry which is preliminary data.</text>
</comment>
<sequence>MRTQQRLLTIISGATMIAIGILLITGFGADITRS</sequence>
<reference evidence="2 3" key="1">
    <citation type="submission" date="2020-08" db="EMBL/GenBank/DDBJ databases">
        <title>Sequencing the genomes of 1000 actinobacteria strains.</title>
        <authorList>
            <person name="Klenk H.-P."/>
        </authorList>
    </citation>
    <scope>NUCLEOTIDE SEQUENCE [LARGE SCALE GENOMIC DNA]</scope>
    <source>
        <strain evidence="2 3">DSM 11053</strain>
    </source>
</reference>
<protein>
    <submittedName>
        <fullName evidence="2">Uncharacterized protein</fullName>
    </submittedName>
</protein>
<name>A0A7W5JUR7_9ACTN</name>
<dbReference type="Proteomes" id="UP000565572">
    <property type="component" value="Unassembled WGS sequence"/>
</dbReference>
<evidence type="ECO:0000313" key="2">
    <source>
        <dbReference type="EMBL" id="MBB3326590.1"/>
    </source>
</evidence>
<keyword evidence="1" id="KW-1133">Transmembrane helix</keyword>
<evidence type="ECO:0000256" key="1">
    <source>
        <dbReference type="SAM" id="Phobius"/>
    </source>
</evidence>
<evidence type="ECO:0000313" key="3">
    <source>
        <dbReference type="Proteomes" id="UP000565572"/>
    </source>
</evidence>
<keyword evidence="1" id="KW-0472">Membrane</keyword>
<organism evidence="2 3">
    <name type="scientific">Microlunatus antarcticus</name>
    <dbReference type="NCBI Taxonomy" id="53388"/>
    <lineage>
        <taxon>Bacteria</taxon>
        <taxon>Bacillati</taxon>
        <taxon>Actinomycetota</taxon>
        <taxon>Actinomycetes</taxon>
        <taxon>Propionibacteriales</taxon>
        <taxon>Propionibacteriaceae</taxon>
        <taxon>Microlunatus</taxon>
    </lineage>
</organism>
<proteinExistence type="predicted"/>
<keyword evidence="3" id="KW-1185">Reference proteome</keyword>
<keyword evidence="1" id="KW-0812">Transmembrane</keyword>
<accession>A0A7W5JUR7</accession>
<gene>
    <name evidence="2" type="ORF">FHX39_001534</name>
</gene>
<dbReference type="AlphaFoldDB" id="A0A7W5JUR7"/>